<keyword evidence="1" id="KW-0812">Transmembrane</keyword>
<dbReference type="PANTHER" id="PTHR43081:SF1">
    <property type="entry name" value="ADENYLATE CYCLASE, TERMINAL-DIFFERENTIATION SPECIFIC"/>
    <property type="match status" value="1"/>
</dbReference>
<organism evidence="3 4">
    <name type="scientific">Tibeticola sediminis</name>
    <dbReference type="NCBI Taxonomy" id="1917811"/>
    <lineage>
        <taxon>Bacteria</taxon>
        <taxon>Pseudomonadati</taxon>
        <taxon>Pseudomonadota</taxon>
        <taxon>Betaproteobacteria</taxon>
        <taxon>Burkholderiales</taxon>
        <taxon>Comamonadaceae</taxon>
        <taxon>Tibeticola</taxon>
    </lineage>
</organism>
<dbReference type="InterPro" id="IPR050697">
    <property type="entry name" value="Adenylyl/Guanylyl_Cyclase_3/4"/>
</dbReference>
<evidence type="ECO:0000256" key="1">
    <source>
        <dbReference type="SAM" id="Phobius"/>
    </source>
</evidence>
<evidence type="ECO:0000313" key="4">
    <source>
        <dbReference type="Proteomes" id="UP000272193"/>
    </source>
</evidence>
<dbReference type="Proteomes" id="UP000272193">
    <property type="component" value="Unassembled WGS sequence"/>
</dbReference>
<dbReference type="GO" id="GO:0009190">
    <property type="term" value="P:cyclic nucleotide biosynthetic process"/>
    <property type="evidence" value="ECO:0007669"/>
    <property type="project" value="InterPro"/>
</dbReference>
<dbReference type="Gene3D" id="3.30.70.1230">
    <property type="entry name" value="Nucleotide cyclase"/>
    <property type="match status" value="1"/>
</dbReference>
<evidence type="ECO:0000259" key="2">
    <source>
        <dbReference type="PROSITE" id="PS50125"/>
    </source>
</evidence>
<dbReference type="PANTHER" id="PTHR43081">
    <property type="entry name" value="ADENYLATE CYCLASE, TERMINAL-DIFFERENTIATION SPECIFIC-RELATED"/>
    <property type="match status" value="1"/>
</dbReference>
<dbReference type="InterPro" id="IPR001054">
    <property type="entry name" value="A/G_cyclase"/>
</dbReference>
<feature type="domain" description="Guanylate cyclase" evidence="2">
    <location>
        <begin position="468"/>
        <end position="600"/>
    </location>
</feature>
<keyword evidence="4" id="KW-1185">Reference proteome</keyword>
<sequence>MVERPPLKPRRRAGPSPLTPRLLGLALTALAWLHILGYWTLPGLDALDRALVDAHIRLAAPVEPDPRIVIVDIDEASLAAVGRWPWSRAQLAALVQELFERQRVSALGFDMVFAEPQAQDDAVFAEALKRGRSVLGYYFTSDRRAHRSGQLPEPVLDAARLAASGLSLLPWDGFGANQPELAQAASAAGFFNAIADPDGRVRRLPVLAEHKGQAYESLALAVFRQTLGQPAVRVGGETDGQTAPNHFLLLEPLGSPGHRARRIPLQRDGTAYVPFRIAAAPESRPFASVSAAALLASRVPAAQLSGKIALVGSTAPGLMDMRATPVGPVVPGVEIHAHMLSAFLDGRALTRPDWASGLEWLLVSTVGLLLTLLLPGQSLLGSVLLTTGVLGGLAALDLALFFQGHWLSPVASAATLALALFLAMVGHGYFRERVALQRLTRLFGTYVPKERVAEMARDDMVAETREMTVLFCDLRGFTSLAETLPPEAVQALLNRVFDRLTAAIQRHQGTVDKYIGDAVMAFWGAPLDDPHHAAHAVAAARDMVDEIRQLNAERAAHAEPPIAIGIGINTGPMCVGDMGSPFRRSYTVIGDAVNIAARLEALTRSYGVDIIASESTRNQTPDIEWLFLGPAQLKGRQASVKLYCPAPAPDSAHANRRTPAAAADSA</sequence>
<gene>
    <name evidence="3" type="ORF">EDC62_1993</name>
</gene>
<evidence type="ECO:0000313" key="3">
    <source>
        <dbReference type="EMBL" id="RPE66919.1"/>
    </source>
</evidence>
<dbReference type="GO" id="GO:0004016">
    <property type="term" value="F:adenylate cyclase activity"/>
    <property type="evidence" value="ECO:0007669"/>
    <property type="project" value="UniProtKB-ARBA"/>
</dbReference>
<dbReference type="Pfam" id="PF05226">
    <property type="entry name" value="CHASE2"/>
    <property type="match status" value="1"/>
</dbReference>
<dbReference type="CDD" id="cd07302">
    <property type="entry name" value="CHD"/>
    <property type="match status" value="1"/>
</dbReference>
<comment type="caution">
    <text evidence="3">The sequence shown here is derived from an EMBL/GenBank/DDBJ whole genome shotgun (WGS) entry which is preliminary data.</text>
</comment>
<dbReference type="GO" id="GO:0035556">
    <property type="term" value="P:intracellular signal transduction"/>
    <property type="evidence" value="ECO:0007669"/>
    <property type="project" value="InterPro"/>
</dbReference>
<dbReference type="RefSeq" id="WP_170159050.1">
    <property type="nucleotide sequence ID" value="NZ_RKQL01000004.1"/>
</dbReference>
<accession>A0A3N4UI69</accession>
<name>A0A3N4UI69_9BURK</name>
<dbReference type="InterPro" id="IPR007890">
    <property type="entry name" value="CHASE2"/>
</dbReference>
<dbReference type="AlphaFoldDB" id="A0A3N4UI69"/>
<dbReference type="Pfam" id="PF00211">
    <property type="entry name" value="Guanylate_cyc"/>
    <property type="match status" value="1"/>
</dbReference>
<dbReference type="PROSITE" id="PS50125">
    <property type="entry name" value="GUANYLATE_CYCLASE_2"/>
    <property type="match status" value="1"/>
</dbReference>
<dbReference type="InterPro" id="IPR029787">
    <property type="entry name" value="Nucleotide_cyclase"/>
</dbReference>
<feature type="transmembrane region" description="Helical" evidence="1">
    <location>
        <begin position="383"/>
        <end position="404"/>
    </location>
</feature>
<dbReference type="EMBL" id="RKQL01000004">
    <property type="protein sequence ID" value="RPE66919.1"/>
    <property type="molecule type" value="Genomic_DNA"/>
</dbReference>
<reference evidence="3 4" key="1">
    <citation type="submission" date="2018-11" db="EMBL/GenBank/DDBJ databases">
        <title>Genomic Encyclopedia of Type Strains, Phase IV (KMG-IV): sequencing the most valuable type-strain genomes for metagenomic binning, comparative biology and taxonomic classification.</title>
        <authorList>
            <person name="Goeker M."/>
        </authorList>
    </citation>
    <scope>NUCLEOTIDE SEQUENCE [LARGE SCALE GENOMIC DNA]</scope>
    <source>
        <strain evidence="3 4">DSM 101684</strain>
    </source>
</reference>
<dbReference type="SMART" id="SM01080">
    <property type="entry name" value="CHASE2"/>
    <property type="match status" value="1"/>
</dbReference>
<dbReference type="SUPFAM" id="SSF55073">
    <property type="entry name" value="Nucleotide cyclase"/>
    <property type="match status" value="1"/>
</dbReference>
<proteinExistence type="predicted"/>
<keyword evidence="1" id="KW-1133">Transmembrane helix</keyword>
<feature type="transmembrane region" description="Helical" evidence="1">
    <location>
        <begin position="410"/>
        <end position="430"/>
    </location>
</feature>
<feature type="transmembrane region" description="Helical" evidence="1">
    <location>
        <begin position="21"/>
        <end position="41"/>
    </location>
</feature>
<dbReference type="SMART" id="SM00044">
    <property type="entry name" value="CYCc"/>
    <property type="match status" value="1"/>
</dbReference>
<feature type="transmembrane region" description="Helical" evidence="1">
    <location>
        <begin position="357"/>
        <end position="376"/>
    </location>
</feature>
<keyword evidence="1" id="KW-0472">Membrane</keyword>
<protein>
    <submittedName>
        <fullName evidence="3">Adenylate cyclase</fullName>
    </submittedName>
</protein>